<dbReference type="InterPro" id="IPR036388">
    <property type="entry name" value="WH-like_DNA-bd_sf"/>
</dbReference>
<feature type="domain" description="Transposase IS30-like HTH" evidence="3">
    <location>
        <begin position="5"/>
        <end position="45"/>
    </location>
</feature>
<keyword evidence="5" id="KW-1185">Reference proteome</keyword>
<feature type="region of interest" description="Disordered" evidence="1">
    <location>
        <begin position="33"/>
        <end position="84"/>
    </location>
</feature>
<protein>
    <submittedName>
        <fullName evidence="4">MarR family protein</fullName>
    </submittedName>
</protein>
<evidence type="ECO:0000259" key="2">
    <source>
        <dbReference type="Pfam" id="PF12802"/>
    </source>
</evidence>
<dbReference type="PANTHER" id="PTHR10948">
    <property type="entry name" value="TRANSPOSASE"/>
    <property type="match status" value="1"/>
</dbReference>
<dbReference type="STRING" id="2017.SAMN05444320_105374"/>
<evidence type="ECO:0000313" key="5">
    <source>
        <dbReference type="Proteomes" id="UP000184501"/>
    </source>
</evidence>
<evidence type="ECO:0000259" key="3">
    <source>
        <dbReference type="Pfam" id="PF13936"/>
    </source>
</evidence>
<accession>A0A1M5FCF1</accession>
<dbReference type="GO" id="GO:0005829">
    <property type="term" value="C:cytosol"/>
    <property type="evidence" value="ECO:0007669"/>
    <property type="project" value="TreeGrafter"/>
</dbReference>
<dbReference type="InterPro" id="IPR009057">
    <property type="entry name" value="Homeodomain-like_sf"/>
</dbReference>
<dbReference type="Gene3D" id="1.10.10.10">
    <property type="entry name" value="Winged helix-like DNA-binding domain superfamily/Winged helix DNA-binding domain"/>
    <property type="match status" value="1"/>
</dbReference>
<dbReference type="GO" id="GO:0004803">
    <property type="term" value="F:transposase activity"/>
    <property type="evidence" value="ECO:0007669"/>
    <property type="project" value="TreeGrafter"/>
</dbReference>
<dbReference type="Pfam" id="PF13936">
    <property type="entry name" value="HTH_38"/>
    <property type="match status" value="1"/>
</dbReference>
<dbReference type="OrthoDB" id="4823987at2"/>
<dbReference type="Pfam" id="PF12802">
    <property type="entry name" value="MarR_2"/>
    <property type="match status" value="1"/>
</dbReference>
<dbReference type="SUPFAM" id="SSF46785">
    <property type="entry name" value="Winged helix' DNA-binding domain"/>
    <property type="match status" value="1"/>
</dbReference>
<evidence type="ECO:0000313" key="4">
    <source>
        <dbReference type="EMBL" id="SHF89214.1"/>
    </source>
</evidence>
<dbReference type="InterPro" id="IPR051917">
    <property type="entry name" value="Transposase-Integrase"/>
</dbReference>
<organism evidence="4 5">
    <name type="scientific">Streptoalloteichus hindustanus</name>
    <dbReference type="NCBI Taxonomy" id="2017"/>
    <lineage>
        <taxon>Bacteria</taxon>
        <taxon>Bacillati</taxon>
        <taxon>Actinomycetota</taxon>
        <taxon>Actinomycetes</taxon>
        <taxon>Pseudonocardiales</taxon>
        <taxon>Pseudonocardiaceae</taxon>
        <taxon>Streptoalloteichus</taxon>
    </lineage>
</organism>
<dbReference type="SUPFAM" id="SSF46689">
    <property type="entry name" value="Homeodomain-like"/>
    <property type="match status" value="1"/>
</dbReference>
<name>A0A1M5FCF1_STRHI</name>
<dbReference type="Proteomes" id="UP000184501">
    <property type="component" value="Unassembled WGS sequence"/>
</dbReference>
<dbReference type="RefSeq" id="WP_073484518.1">
    <property type="nucleotide sequence ID" value="NZ_FQVN01000005.1"/>
</dbReference>
<sequence length="242" mass="27025">MPGGRLTHEDRQRIAEGLAEGLGYAEIARRLGRPTSTVSREVARNSGPAGYRADQAQQVTKRRARRRSPAPSPTAPGADLRGRDSQAVRQFEEEFAAMMVRTGLTPMMARVLACLYTSDSGSHTSADLVQRLRVSPASISKAIGYLERLEMVRRERDPRLRRERYSIDEDVWYRAWVASTRSIALWADATRHGAEVLGADTPAGARLDATSRFFHHLGHDMTTAAEHWRQTLSARQSPHQLP</sequence>
<dbReference type="InterPro" id="IPR036390">
    <property type="entry name" value="WH_DNA-bd_sf"/>
</dbReference>
<dbReference type="PANTHER" id="PTHR10948:SF23">
    <property type="entry name" value="TRANSPOSASE INSI FOR INSERTION SEQUENCE ELEMENT IS30A-RELATED"/>
    <property type="match status" value="1"/>
</dbReference>
<evidence type="ECO:0000256" key="1">
    <source>
        <dbReference type="SAM" id="MobiDB-lite"/>
    </source>
</evidence>
<dbReference type="AlphaFoldDB" id="A0A1M5FCF1"/>
<dbReference type="GO" id="GO:0003700">
    <property type="term" value="F:DNA-binding transcription factor activity"/>
    <property type="evidence" value="ECO:0007669"/>
    <property type="project" value="InterPro"/>
</dbReference>
<proteinExistence type="predicted"/>
<dbReference type="InterPro" id="IPR025246">
    <property type="entry name" value="IS30-like_HTH"/>
</dbReference>
<dbReference type="EMBL" id="FQVN01000005">
    <property type="protein sequence ID" value="SHF89214.1"/>
    <property type="molecule type" value="Genomic_DNA"/>
</dbReference>
<gene>
    <name evidence="4" type="ORF">SAMN05444320_105374</name>
</gene>
<dbReference type="GO" id="GO:0032196">
    <property type="term" value="P:transposition"/>
    <property type="evidence" value="ECO:0007669"/>
    <property type="project" value="TreeGrafter"/>
</dbReference>
<dbReference type="InterPro" id="IPR000835">
    <property type="entry name" value="HTH_MarR-typ"/>
</dbReference>
<reference evidence="4 5" key="1">
    <citation type="submission" date="2016-11" db="EMBL/GenBank/DDBJ databases">
        <authorList>
            <person name="Jaros S."/>
            <person name="Januszkiewicz K."/>
            <person name="Wedrychowicz H."/>
        </authorList>
    </citation>
    <scope>NUCLEOTIDE SEQUENCE [LARGE SCALE GENOMIC DNA]</scope>
    <source>
        <strain evidence="4 5">DSM 44523</strain>
    </source>
</reference>
<feature type="domain" description="HTH marR-type" evidence="2">
    <location>
        <begin position="103"/>
        <end position="162"/>
    </location>
</feature>